<protein>
    <submittedName>
        <fullName evidence="1">Uncharacterized protein</fullName>
    </submittedName>
</protein>
<evidence type="ECO:0000313" key="1">
    <source>
        <dbReference type="EMBL" id="GMT08979.1"/>
    </source>
</evidence>
<comment type="caution">
    <text evidence="1">The sequence shown here is derived from an EMBL/GenBank/DDBJ whole genome shotgun (WGS) entry which is preliminary data.</text>
</comment>
<dbReference type="Proteomes" id="UP001432322">
    <property type="component" value="Unassembled WGS sequence"/>
</dbReference>
<proteinExistence type="predicted"/>
<evidence type="ECO:0000313" key="2">
    <source>
        <dbReference type="Proteomes" id="UP001432322"/>
    </source>
</evidence>
<keyword evidence="2" id="KW-1185">Reference proteome</keyword>
<dbReference type="EMBL" id="BTSY01000001">
    <property type="protein sequence ID" value="GMT08979.1"/>
    <property type="molecule type" value="Genomic_DNA"/>
</dbReference>
<dbReference type="AlphaFoldDB" id="A0AAV5UT70"/>
<feature type="non-terminal residue" evidence="1">
    <location>
        <position position="68"/>
    </location>
</feature>
<organism evidence="1 2">
    <name type="scientific">Pristionchus fissidentatus</name>
    <dbReference type="NCBI Taxonomy" id="1538716"/>
    <lineage>
        <taxon>Eukaryota</taxon>
        <taxon>Metazoa</taxon>
        <taxon>Ecdysozoa</taxon>
        <taxon>Nematoda</taxon>
        <taxon>Chromadorea</taxon>
        <taxon>Rhabditida</taxon>
        <taxon>Rhabditina</taxon>
        <taxon>Diplogasteromorpha</taxon>
        <taxon>Diplogasteroidea</taxon>
        <taxon>Neodiplogasteridae</taxon>
        <taxon>Pristionchus</taxon>
    </lineage>
</organism>
<feature type="non-terminal residue" evidence="1">
    <location>
        <position position="1"/>
    </location>
</feature>
<gene>
    <name evidence="1" type="ORF">PFISCL1PPCAC_276</name>
</gene>
<reference evidence="1" key="1">
    <citation type="submission" date="2023-10" db="EMBL/GenBank/DDBJ databases">
        <title>Genome assembly of Pristionchus species.</title>
        <authorList>
            <person name="Yoshida K."/>
            <person name="Sommer R.J."/>
        </authorList>
    </citation>
    <scope>NUCLEOTIDE SEQUENCE</scope>
    <source>
        <strain evidence="1">RS5133</strain>
    </source>
</reference>
<name>A0AAV5UT70_9BILA</name>
<accession>A0AAV5UT70</accession>
<sequence>DNFTVPPNSKSTTFITFSLGNSSLITRPPIRIFQPLFACVALISIQNTCISSLKNFAGTPACLRRRSS</sequence>